<feature type="domain" description="Thioredoxin" evidence="1">
    <location>
        <begin position="39"/>
        <end position="149"/>
    </location>
</feature>
<proteinExistence type="predicted"/>
<gene>
    <name evidence="2" type="ORF">NOCA2270048</name>
</gene>
<organism evidence="2">
    <name type="scientific">metagenome</name>
    <dbReference type="NCBI Taxonomy" id="256318"/>
    <lineage>
        <taxon>unclassified sequences</taxon>
        <taxon>metagenomes</taxon>
    </lineage>
</organism>
<dbReference type="Pfam" id="PF00085">
    <property type="entry name" value="Thioredoxin"/>
    <property type="match status" value="1"/>
</dbReference>
<sequence length="149" mass="15654">MTPGLIVALLAVAGALGFGAWRAATDGRFRGTHQVRGTVPVSAPSPPRPPGLSVEGVDWGERATLLQFSSAFCAPCRATRRVLSDVSAVVPGVVHIELDAEQHLSLVRELGILRTPTTLILDADGREVRRASGAPRKEDVVAALTEAIS</sequence>
<dbReference type="InterPro" id="IPR013766">
    <property type="entry name" value="Thioredoxin_domain"/>
</dbReference>
<dbReference type="AlphaFoldDB" id="A0A2P2C060"/>
<dbReference type="Gene3D" id="3.40.30.10">
    <property type="entry name" value="Glutaredoxin"/>
    <property type="match status" value="1"/>
</dbReference>
<evidence type="ECO:0000313" key="2">
    <source>
        <dbReference type="EMBL" id="CUR55413.1"/>
    </source>
</evidence>
<dbReference type="EMBL" id="CZKA01000020">
    <property type="protein sequence ID" value="CUR55413.1"/>
    <property type="molecule type" value="Genomic_DNA"/>
</dbReference>
<reference evidence="2" key="1">
    <citation type="submission" date="2015-08" db="EMBL/GenBank/DDBJ databases">
        <authorList>
            <person name="Babu N.S."/>
            <person name="Beckwith C.J."/>
            <person name="Beseler K.G."/>
            <person name="Brison A."/>
            <person name="Carone J.V."/>
            <person name="Caskin T.P."/>
            <person name="Diamond M."/>
            <person name="Durham M.E."/>
            <person name="Foxe J.M."/>
            <person name="Go M."/>
            <person name="Henderson B.A."/>
            <person name="Jones I.B."/>
            <person name="McGettigan J.A."/>
            <person name="Micheletti S.J."/>
            <person name="Nasrallah M.E."/>
            <person name="Ortiz D."/>
            <person name="Piller C.R."/>
            <person name="Privatt S.R."/>
            <person name="Schneider S.L."/>
            <person name="Sharp S."/>
            <person name="Smith T.C."/>
            <person name="Stanton J.D."/>
            <person name="Ullery H.E."/>
            <person name="Wilson R.J."/>
            <person name="Serrano M.G."/>
            <person name="Buck G."/>
            <person name="Lee V."/>
            <person name="Wang Y."/>
            <person name="Carvalho R."/>
            <person name="Voegtly L."/>
            <person name="Shi R."/>
            <person name="Duckworth R."/>
            <person name="Johnson A."/>
            <person name="Loviza R."/>
            <person name="Walstead R."/>
            <person name="Shah Z."/>
            <person name="Kiflezghi M."/>
            <person name="Wade K."/>
            <person name="Ball S.L."/>
            <person name="Bradley K.W."/>
            <person name="Asai D.J."/>
            <person name="Bowman C.A."/>
            <person name="Russell D.A."/>
            <person name="Pope W.H."/>
            <person name="Jacobs-Sera D."/>
            <person name="Hendrix R.W."/>
            <person name="Hatfull G.F."/>
        </authorList>
    </citation>
    <scope>NUCLEOTIDE SEQUENCE</scope>
</reference>
<name>A0A2P2C060_9ZZZZ</name>
<dbReference type="InterPro" id="IPR036249">
    <property type="entry name" value="Thioredoxin-like_sf"/>
</dbReference>
<accession>A0A2P2C060</accession>
<evidence type="ECO:0000259" key="1">
    <source>
        <dbReference type="PROSITE" id="PS51352"/>
    </source>
</evidence>
<dbReference type="CDD" id="cd02947">
    <property type="entry name" value="TRX_family"/>
    <property type="match status" value="1"/>
</dbReference>
<dbReference type="SUPFAM" id="SSF52833">
    <property type="entry name" value="Thioredoxin-like"/>
    <property type="match status" value="1"/>
</dbReference>
<protein>
    <submittedName>
        <fullName evidence="2">Putative thioredoxin</fullName>
    </submittedName>
</protein>
<dbReference type="PROSITE" id="PS51352">
    <property type="entry name" value="THIOREDOXIN_2"/>
    <property type="match status" value="1"/>
</dbReference>